<dbReference type="RefSeq" id="WP_153339737.1">
    <property type="nucleotide sequence ID" value="NZ_WEGI01000003.1"/>
</dbReference>
<organism evidence="1 2">
    <name type="scientific">Nocardia aurantia</name>
    <dbReference type="NCBI Taxonomy" id="2585199"/>
    <lineage>
        <taxon>Bacteria</taxon>
        <taxon>Bacillati</taxon>
        <taxon>Actinomycetota</taxon>
        <taxon>Actinomycetes</taxon>
        <taxon>Mycobacteriales</taxon>
        <taxon>Nocardiaceae</taxon>
        <taxon>Nocardia</taxon>
    </lineage>
</organism>
<proteinExistence type="predicted"/>
<sequence length="350" mass="39485">MGNSDSSRSPWKISLGAGLHGVVVDVEFPYHPGLLAEILKAEIADPLTLLLQKVLHISEFIGDPLADPSGGSTRSLPQFSVRQLRQRLATARVPRRPIPMQVRGEFCTSVLLSYGWWERSGPGHTPVGRNDIQRWTYAGFEEWAPSWDFTSEAGSGDESFFLGQLGQGDEANSILVVVLGQRARAIRPGIRDLMRERKVAALSVQVTGLLCHRNHLRKRNPELAAIAERWPYDFNYCLLLDSDHHHIADVREVPDFYSAYLWKCLWAREQAATDALPTLNDCYLIWEHTDLTKPDAIRYNLDSLQHKEQFLRGEFGEMELLQKSSPLIPEQPSLTAGSFQRLFGAIGRMQ</sequence>
<comment type="caution">
    <text evidence="1">The sequence shown here is derived from an EMBL/GenBank/DDBJ whole genome shotgun (WGS) entry which is preliminary data.</text>
</comment>
<name>A0A7K0DKU7_9NOCA</name>
<evidence type="ECO:0000313" key="2">
    <source>
        <dbReference type="Proteomes" id="UP000431401"/>
    </source>
</evidence>
<dbReference type="AlphaFoldDB" id="A0A7K0DKU7"/>
<dbReference type="OrthoDB" id="7063662at2"/>
<protein>
    <submittedName>
        <fullName evidence="1">Uncharacterized protein</fullName>
    </submittedName>
</protein>
<keyword evidence="2" id="KW-1185">Reference proteome</keyword>
<dbReference type="Proteomes" id="UP000431401">
    <property type="component" value="Unassembled WGS sequence"/>
</dbReference>
<reference evidence="1 2" key="1">
    <citation type="submission" date="2019-10" db="EMBL/GenBank/DDBJ databases">
        <title>Nocardia macrotermitis sp. nov. and Nocardia aurantia sp. nov., isolated from the gut of fungus growing-termite Macrotermes natalensis.</title>
        <authorList>
            <person name="Benndorf R."/>
            <person name="Schwitalla J."/>
            <person name="Martin K."/>
            <person name="De Beer W."/>
            <person name="Kaster A.-K."/>
            <person name="Vollmers J."/>
            <person name="Poulsen M."/>
            <person name="Beemelmanns C."/>
        </authorList>
    </citation>
    <scope>NUCLEOTIDE SEQUENCE [LARGE SCALE GENOMIC DNA]</scope>
    <source>
        <strain evidence="1 2">RB56</strain>
    </source>
</reference>
<gene>
    <name evidence="1" type="ORF">NRB56_14210</name>
</gene>
<evidence type="ECO:0000313" key="1">
    <source>
        <dbReference type="EMBL" id="MQY25862.1"/>
    </source>
</evidence>
<accession>A0A7K0DKU7</accession>
<dbReference type="EMBL" id="WEGI01000003">
    <property type="protein sequence ID" value="MQY25862.1"/>
    <property type="molecule type" value="Genomic_DNA"/>
</dbReference>